<dbReference type="AlphaFoldDB" id="A0A177AT49"/>
<accession>A0A177AT49</accession>
<reference evidence="1 2" key="1">
    <citation type="submission" date="2016-04" db="EMBL/GenBank/DDBJ databases">
        <title>The genome of Intoshia linei affirms orthonectids as highly simplified spiralians.</title>
        <authorList>
            <person name="Mikhailov K.V."/>
            <person name="Slusarev G.S."/>
            <person name="Nikitin M.A."/>
            <person name="Logacheva M.D."/>
            <person name="Penin A."/>
            <person name="Aleoshin V."/>
            <person name="Panchin Y.V."/>
        </authorList>
    </citation>
    <scope>NUCLEOTIDE SEQUENCE [LARGE SCALE GENOMIC DNA]</scope>
    <source>
        <strain evidence="1">Intl2013</strain>
        <tissue evidence="1">Whole animal</tissue>
    </source>
</reference>
<dbReference type="Proteomes" id="UP000078046">
    <property type="component" value="Unassembled WGS sequence"/>
</dbReference>
<evidence type="ECO:0000313" key="1">
    <source>
        <dbReference type="EMBL" id="OAF65165.1"/>
    </source>
</evidence>
<comment type="caution">
    <text evidence="1">The sequence shown here is derived from an EMBL/GenBank/DDBJ whole genome shotgun (WGS) entry which is preliminary data.</text>
</comment>
<gene>
    <name evidence="1" type="ORF">A3Q56_07118</name>
</gene>
<keyword evidence="2" id="KW-1185">Reference proteome</keyword>
<name>A0A177AT49_9BILA</name>
<dbReference type="EMBL" id="LWCA01001416">
    <property type="protein sequence ID" value="OAF65165.1"/>
    <property type="molecule type" value="Genomic_DNA"/>
</dbReference>
<protein>
    <submittedName>
        <fullName evidence="1">Uncharacterized protein</fullName>
    </submittedName>
</protein>
<organism evidence="1 2">
    <name type="scientific">Intoshia linei</name>
    <dbReference type="NCBI Taxonomy" id="1819745"/>
    <lineage>
        <taxon>Eukaryota</taxon>
        <taxon>Metazoa</taxon>
        <taxon>Spiralia</taxon>
        <taxon>Lophotrochozoa</taxon>
        <taxon>Mesozoa</taxon>
        <taxon>Orthonectida</taxon>
        <taxon>Rhopaluridae</taxon>
        <taxon>Intoshia</taxon>
    </lineage>
</organism>
<proteinExistence type="predicted"/>
<sequence length="28" mass="3427">MIIEQYNIAMDRLVKTRENIKNQLTYVE</sequence>
<evidence type="ECO:0000313" key="2">
    <source>
        <dbReference type="Proteomes" id="UP000078046"/>
    </source>
</evidence>